<reference evidence="3" key="1">
    <citation type="submission" date="2017-02" db="EMBL/GenBank/DDBJ databases">
        <title>Genome of Microbulbifer agarilyticus GP101.</title>
        <authorList>
            <person name="Jung J."/>
            <person name="Bae S.S."/>
            <person name="Baek K."/>
        </authorList>
    </citation>
    <scope>NUCLEOTIDE SEQUENCE [LARGE SCALE GENOMIC DNA]</scope>
    <source>
        <strain evidence="3">GP101</strain>
    </source>
</reference>
<evidence type="ECO:0000313" key="3">
    <source>
        <dbReference type="EMBL" id="AQQ68379.1"/>
    </source>
</evidence>
<keyword evidence="4" id="KW-1185">Reference proteome</keyword>
<sequence length="384" mass="43323">MLLGFVILFVYIVAVWLTFFKFKWMKFNIAWGIVSLSVGLHLLLIFLIGLRFITPYSTNARMIQHTIQLTPRLNEPTLVTDVLVEPNVLVKKGQPLFQFDRRPYEYKVREYEAELAKAKQNVKVLEADIQLASQKVVQKEAELVYARYELALSEKLARTGAGPQEDVEKWSARVVASEAGIREAMAEVERAELEYNSRIDGVNTTVATIQAKLDLAQFYLDNTLMTAPEDGHVMNLQVRPGMVAGSFRIGAIATFVCESDRYLLANYFQENLKHVEEGQVVEVALDLYPGQIFTGKVEAIWRGSGHGQLLPSGKLPKFHFRPLEMPQGQFVVAIRMDGDDQSKFPIGTQGRAAIYTDTSSGFVILRKIGIRAYSWANYLYPFAG</sequence>
<dbReference type="Gene3D" id="1.10.287.470">
    <property type="entry name" value="Helix hairpin bin"/>
    <property type="match status" value="1"/>
</dbReference>
<keyword evidence="2" id="KW-0812">Transmembrane</keyword>
<dbReference type="OrthoDB" id="286173at2"/>
<gene>
    <name evidence="3" type="ORF">Mag101_12610</name>
</gene>
<accession>A0A1Q2M6U6</accession>
<keyword evidence="2" id="KW-0472">Membrane</keyword>
<dbReference type="SUPFAM" id="SSF111369">
    <property type="entry name" value="HlyD-like secretion proteins"/>
    <property type="match status" value="1"/>
</dbReference>
<dbReference type="STRING" id="260552.Mag101_12610"/>
<dbReference type="eggNOG" id="COG1566">
    <property type="taxonomic scope" value="Bacteria"/>
</dbReference>
<evidence type="ECO:0000256" key="2">
    <source>
        <dbReference type="SAM" id="Phobius"/>
    </source>
</evidence>
<evidence type="ECO:0000256" key="1">
    <source>
        <dbReference type="SAM" id="Coils"/>
    </source>
</evidence>
<dbReference type="RefSeq" id="WP_077405543.1">
    <property type="nucleotide sequence ID" value="NZ_CP019650.1"/>
</dbReference>
<name>A0A1Q2M6U6_9GAMM</name>
<proteinExistence type="predicted"/>
<dbReference type="EMBL" id="CP019650">
    <property type="protein sequence ID" value="AQQ68379.1"/>
    <property type="molecule type" value="Genomic_DNA"/>
</dbReference>
<dbReference type="Proteomes" id="UP000188219">
    <property type="component" value="Chromosome"/>
</dbReference>
<keyword evidence="2" id="KW-1133">Transmembrane helix</keyword>
<dbReference type="Gene3D" id="2.40.30.170">
    <property type="match status" value="1"/>
</dbReference>
<evidence type="ECO:0000313" key="4">
    <source>
        <dbReference type="Proteomes" id="UP000188219"/>
    </source>
</evidence>
<dbReference type="PANTHER" id="PTHR30386:SF18">
    <property type="entry name" value="INNER MEMBRANE PROTEIN YIAV-RELATED"/>
    <property type="match status" value="1"/>
</dbReference>
<protein>
    <submittedName>
        <fullName evidence="3">Secretion protein HlyD</fullName>
    </submittedName>
</protein>
<feature type="transmembrane region" description="Helical" evidence="2">
    <location>
        <begin position="6"/>
        <end position="22"/>
    </location>
</feature>
<dbReference type="PANTHER" id="PTHR30386">
    <property type="entry name" value="MEMBRANE FUSION SUBUNIT OF EMRAB-TOLC MULTIDRUG EFFLUX PUMP"/>
    <property type="match status" value="1"/>
</dbReference>
<feature type="coiled-coil region" evidence="1">
    <location>
        <begin position="108"/>
        <end position="142"/>
    </location>
</feature>
<dbReference type="KEGG" id="maga:Mag101_12610"/>
<dbReference type="Gene3D" id="2.40.50.100">
    <property type="match status" value="1"/>
</dbReference>
<feature type="transmembrane region" description="Helical" evidence="2">
    <location>
        <begin position="29"/>
        <end position="53"/>
    </location>
</feature>
<dbReference type="AlphaFoldDB" id="A0A1Q2M6U6"/>
<organism evidence="3 4">
    <name type="scientific">Microbulbifer agarilyticus</name>
    <dbReference type="NCBI Taxonomy" id="260552"/>
    <lineage>
        <taxon>Bacteria</taxon>
        <taxon>Pseudomonadati</taxon>
        <taxon>Pseudomonadota</taxon>
        <taxon>Gammaproteobacteria</taxon>
        <taxon>Cellvibrionales</taxon>
        <taxon>Microbulbiferaceae</taxon>
        <taxon>Microbulbifer</taxon>
    </lineage>
</organism>
<dbReference type="InterPro" id="IPR050739">
    <property type="entry name" value="MFP"/>
</dbReference>
<keyword evidence="1" id="KW-0175">Coiled coil</keyword>